<dbReference type="InterPro" id="IPR013083">
    <property type="entry name" value="Znf_RING/FYVE/PHD"/>
</dbReference>
<feature type="compositionally biased region" description="Pro residues" evidence="1">
    <location>
        <begin position="132"/>
        <end position="143"/>
    </location>
</feature>
<feature type="compositionally biased region" description="Polar residues" evidence="1">
    <location>
        <begin position="1"/>
        <end position="15"/>
    </location>
</feature>
<organism evidence="3 4">
    <name type="scientific">Parendozoicomonas haliclonae</name>
    <dbReference type="NCBI Taxonomy" id="1960125"/>
    <lineage>
        <taxon>Bacteria</taxon>
        <taxon>Pseudomonadati</taxon>
        <taxon>Pseudomonadota</taxon>
        <taxon>Gammaproteobacteria</taxon>
        <taxon>Oceanospirillales</taxon>
        <taxon>Endozoicomonadaceae</taxon>
        <taxon>Parendozoicomonas</taxon>
    </lineage>
</organism>
<accession>A0A1X7AP80</accession>
<dbReference type="PROSITE" id="PS50089">
    <property type="entry name" value="ZF_RING_2"/>
    <property type="match status" value="1"/>
</dbReference>
<gene>
    <name evidence="3" type="ORF">EHSB41UT_03691</name>
</gene>
<dbReference type="AlphaFoldDB" id="A0A1X7AP80"/>
<evidence type="ECO:0000313" key="3">
    <source>
        <dbReference type="EMBL" id="SMA49900.1"/>
    </source>
</evidence>
<proteinExistence type="predicted"/>
<sequence length="392" mass="44147">MEKIPNQGQQYSSRTPQDKNSDSKNCLVCTGIFGRSLTVCPKGHAYCGECITTLQLQPDKCPKCKAPLPELKEREVHATAPRFSDGLATEVVIQPWYHPRAFEDNPFGLQTQLQAIKRKSPERETKEDSQLQPPPAKVTPPPVQDVETVDEREIINKANAWLSPIEEGTSLDLDNYSDFKKVYLALRFYRQDLENIFIMFGLSKNDIDSEKLTPSAEPLESRLLRTVKTKCLFDSSRLNVTTYGDLAEKISDGAGGSKEAAIKIIQEQLGEAQKTAEQCDIVFNQSVSEENSKYLYQDVLTKTVSRLISDHTSHIGSISVFVLKNHIQLGHVFYGPHSPDQAIDRLESIIQRQFRLSIYELLQAIVMGAGIAPESLIKQFNELERSDFVTHF</sequence>
<dbReference type="Gene3D" id="3.30.40.10">
    <property type="entry name" value="Zinc/RING finger domain, C3HC4 (zinc finger)"/>
    <property type="match status" value="1"/>
</dbReference>
<evidence type="ECO:0000256" key="1">
    <source>
        <dbReference type="SAM" id="MobiDB-lite"/>
    </source>
</evidence>
<evidence type="ECO:0000259" key="2">
    <source>
        <dbReference type="PROSITE" id="PS50089"/>
    </source>
</evidence>
<dbReference type="EMBL" id="FWPT01000009">
    <property type="protein sequence ID" value="SMA49900.1"/>
    <property type="molecule type" value="Genomic_DNA"/>
</dbReference>
<dbReference type="SUPFAM" id="SSF57850">
    <property type="entry name" value="RING/U-box"/>
    <property type="match status" value="1"/>
</dbReference>
<reference evidence="3 4" key="1">
    <citation type="submission" date="2017-03" db="EMBL/GenBank/DDBJ databases">
        <authorList>
            <person name="Afonso C.L."/>
            <person name="Miller P.J."/>
            <person name="Scott M.A."/>
            <person name="Spackman E."/>
            <person name="Goraichik I."/>
            <person name="Dimitrov K.M."/>
            <person name="Suarez D.L."/>
            <person name="Swayne D.E."/>
        </authorList>
    </citation>
    <scope>NUCLEOTIDE SEQUENCE [LARGE SCALE GENOMIC DNA]</scope>
    <source>
        <strain evidence="3">SB41UT1</strain>
    </source>
</reference>
<feature type="domain" description="RING-type" evidence="2">
    <location>
        <begin position="26"/>
        <end position="65"/>
    </location>
</feature>
<feature type="compositionally biased region" description="Basic and acidic residues" evidence="1">
    <location>
        <begin position="119"/>
        <end position="129"/>
    </location>
</feature>
<dbReference type="InterPro" id="IPR001841">
    <property type="entry name" value="Znf_RING"/>
</dbReference>
<feature type="region of interest" description="Disordered" evidence="1">
    <location>
        <begin position="1"/>
        <end position="23"/>
    </location>
</feature>
<keyword evidence="4" id="KW-1185">Reference proteome</keyword>
<dbReference type="Proteomes" id="UP000196573">
    <property type="component" value="Unassembled WGS sequence"/>
</dbReference>
<dbReference type="RefSeq" id="WP_133060572.1">
    <property type="nucleotide sequence ID" value="NZ_CBCSCN010000011.1"/>
</dbReference>
<evidence type="ECO:0000313" key="4">
    <source>
        <dbReference type="Proteomes" id="UP000196573"/>
    </source>
</evidence>
<name>A0A1X7AP80_9GAMM</name>
<feature type="region of interest" description="Disordered" evidence="1">
    <location>
        <begin position="116"/>
        <end position="146"/>
    </location>
</feature>
<protein>
    <recommendedName>
        <fullName evidence="2">RING-type domain-containing protein</fullName>
    </recommendedName>
</protein>